<dbReference type="PaxDb" id="411902-CLOBOL_00949"/>
<reference evidence="6 7" key="1">
    <citation type="submission" date="2007-08" db="EMBL/GenBank/DDBJ databases">
        <authorList>
            <person name="Fulton L."/>
            <person name="Clifton S."/>
            <person name="Fulton B."/>
            <person name="Xu J."/>
            <person name="Minx P."/>
            <person name="Pepin K.H."/>
            <person name="Johnson M."/>
            <person name="Thiruvilangam P."/>
            <person name="Bhonagiri V."/>
            <person name="Nash W.E."/>
            <person name="Mardis E.R."/>
            <person name="Wilson R.K."/>
        </authorList>
    </citation>
    <scope>NUCLEOTIDE SEQUENCE [LARGE SCALE GENOMIC DNA]</scope>
    <source>
        <strain evidence="7">ATCC BAA-613 / DSM 15670 / CCUG 46953 / JCM 12243 / WAL 16351</strain>
    </source>
</reference>
<protein>
    <recommendedName>
        <fullName evidence="5">HTH lysR-type domain-containing protein</fullName>
    </recommendedName>
</protein>
<dbReference type="InterPro" id="IPR050950">
    <property type="entry name" value="HTH-type_LysR_regulators"/>
</dbReference>
<dbReference type="Gene3D" id="1.10.10.10">
    <property type="entry name" value="Winged helix-like DNA-binding domain superfamily/Winged helix DNA-binding domain"/>
    <property type="match status" value="1"/>
</dbReference>
<organism evidence="6 7">
    <name type="scientific">Enterocloster bolteae (strain ATCC BAA-613 / DSM 15670 / CCUG 46953 / JCM 12243 / WAL 16351)</name>
    <name type="common">Clostridium bolteae</name>
    <dbReference type="NCBI Taxonomy" id="411902"/>
    <lineage>
        <taxon>Bacteria</taxon>
        <taxon>Bacillati</taxon>
        <taxon>Bacillota</taxon>
        <taxon>Clostridia</taxon>
        <taxon>Lachnospirales</taxon>
        <taxon>Lachnospiraceae</taxon>
        <taxon>Enterocloster</taxon>
    </lineage>
</organism>
<comment type="caution">
    <text evidence="6">The sequence shown here is derived from an EMBL/GenBank/DDBJ whole genome shotgun (WGS) entry which is preliminary data.</text>
</comment>
<feature type="domain" description="HTH lysR-type" evidence="5">
    <location>
        <begin position="1"/>
        <end position="58"/>
    </location>
</feature>
<evidence type="ECO:0000256" key="4">
    <source>
        <dbReference type="ARBA" id="ARBA00023163"/>
    </source>
</evidence>
<dbReference type="AlphaFoldDB" id="A8RJL4"/>
<dbReference type="InterPro" id="IPR036390">
    <property type="entry name" value="WH_DNA-bd_sf"/>
</dbReference>
<dbReference type="PROSITE" id="PS50931">
    <property type="entry name" value="HTH_LYSR"/>
    <property type="match status" value="1"/>
</dbReference>
<dbReference type="Gene3D" id="3.40.190.290">
    <property type="match status" value="1"/>
</dbReference>
<dbReference type="GO" id="GO:0005829">
    <property type="term" value="C:cytosol"/>
    <property type="evidence" value="ECO:0007669"/>
    <property type="project" value="TreeGrafter"/>
</dbReference>
<dbReference type="InterPro" id="IPR005119">
    <property type="entry name" value="LysR_subst-bd"/>
</dbReference>
<evidence type="ECO:0000256" key="3">
    <source>
        <dbReference type="ARBA" id="ARBA00023125"/>
    </source>
</evidence>
<keyword evidence="3" id="KW-0238">DNA-binding</keyword>
<dbReference type="CDD" id="cd05466">
    <property type="entry name" value="PBP2_LTTR_substrate"/>
    <property type="match status" value="1"/>
</dbReference>
<dbReference type="Pfam" id="PF03466">
    <property type="entry name" value="LysR_substrate"/>
    <property type="match status" value="1"/>
</dbReference>
<comment type="similarity">
    <text evidence="1">Belongs to the LysR transcriptional regulatory family.</text>
</comment>
<evidence type="ECO:0000313" key="7">
    <source>
        <dbReference type="Proteomes" id="UP000005396"/>
    </source>
</evidence>
<dbReference type="SUPFAM" id="SSF46785">
    <property type="entry name" value="Winged helix' DNA-binding domain"/>
    <property type="match status" value="1"/>
</dbReference>
<keyword evidence="4" id="KW-0804">Transcription</keyword>
<evidence type="ECO:0000313" key="6">
    <source>
        <dbReference type="EMBL" id="EDP18587.1"/>
    </source>
</evidence>
<accession>A8RJL4</accession>
<dbReference type="FunFam" id="1.10.10.10:FF:000001">
    <property type="entry name" value="LysR family transcriptional regulator"/>
    <property type="match status" value="1"/>
</dbReference>
<sequence length="308" mass="34941">MEFRNLYSFLRVVELGSFTKAAQELGYAQSTITTQIKQLEAEMGFSLFEHVGRRVSLTVYGQQVIPYVNQILQIQEQISSISLTAPSEIHGTLKIGIVESIMNSLLLTNIKKYRERFPNVIIQIYPAVTRPLFEMLRRNEVDLIFAMGDQISMSDCVCACSHAESSVFISAPEHPITQMKQVTLAKVLEEPMILTGEITFLRQELTKKARSLGIELCPVIQTESSSIIINLVRQNLGISFLPEHLVRSAFLSGKVAVLPITDYELPFHVHICYHKNKYLTPQMAGLIQLTQEYWSEIDRLDDGVRQHP</sequence>
<dbReference type="HOGENOM" id="CLU_039613_6_1_9"/>
<dbReference type="PANTHER" id="PTHR30419">
    <property type="entry name" value="HTH-TYPE TRANSCRIPTIONAL REGULATOR YBHD"/>
    <property type="match status" value="1"/>
</dbReference>
<dbReference type="InterPro" id="IPR036388">
    <property type="entry name" value="WH-like_DNA-bd_sf"/>
</dbReference>
<dbReference type="PRINTS" id="PR00039">
    <property type="entry name" value="HTHLYSR"/>
</dbReference>
<dbReference type="SUPFAM" id="SSF53850">
    <property type="entry name" value="Periplasmic binding protein-like II"/>
    <property type="match status" value="1"/>
</dbReference>
<dbReference type="RefSeq" id="WP_002568642.1">
    <property type="nucleotide sequence ID" value="NZ_DS480671.1"/>
</dbReference>
<dbReference type="GO" id="GO:0003677">
    <property type="term" value="F:DNA binding"/>
    <property type="evidence" value="ECO:0007669"/>
    <property type="project" value="UniProtKB-KW"/>
</dbReference>
<dbReference type="GO" id="GO:0003700">
    <property type="term" value="F:DNA-binding transcription factor activity"/>
    <property type="evidence" value="ECO:0007669"/>
    <property type="project" value="InterPro"/>
</dbReference>
<dbReference type="InterPro" id="IPR000847">
    <property type="entry name" value="LysR_HTH_N"/>
</dbReference>
<evidence type="ECO:0000259" key="5">
    <source>
        <dbReference type="PROSITE" id="PS50931"/>
    </source>
</evidence>
<dbReference type="EMBL" id="ABCC02000011">
    <property type="protein sequence ID" value="EDP18587.1"/>
    <property type="molecule type" value="Genomic_DNA"/>
</dbReference>
<proteinExistence type="inferred from homology"/>
<name>A8RJL4_ENTBW</name>
<evidence type="ECO:0000256" key="2">
    <source>
        <dbReference type="ARBA" id="ARBA00023015"/>
    </source>
</evidence>
<gene>
    <name evidence="6" type="ORF">CLOBOL_00949</name>
</gene>
<dbReference type="Proteomes" id="UP000005396">
    <property type="component" value="Unassembled WGS sequence"/>
</dbReference>
<reference evidence="6 7" key="2">
    <citation type="submission" date="2007-09" db="EMBL/GenBank/DDBJ databases">
        <title>Draft genome sequence of Clostridium bolteae (ATCC BAA-613).</title>
        <authorList>
            <person name="Sudarsanam P."/>
            <person name="Ley R."/>
            <person name="Guruge J."/>
            <person name="Turnbaugh P.J."/>
            <person name="Mahowald M."/>
            <person name="Liep D."/>
            <person name="Gordon J."/>
        </authorList>
    </citation>
    <scope>NUCLEOTIDE SEQUENCE [LARGE SCALE GENOMIC DNA]</scope>
    <source>
        <strain evidence="7">ATCC BAA-613 / DSM 15670 / CCUG 46953 / JCM 12243 / WAL 16351</strain>
    </source>
</reference>
<evidence type="ECO:0000256" key="1">
    <source>
        <dbReference type="ARBA" id="ARBA00009437"/>
    </source>
</evidence>
<dbReference type="Pfam" id="PF00126">
    <property type="entry name" value="HTH_1"/>
    <property type="match status" value="1"/>
</dbReference>
<keyword evidence="2" id="KW-0805">Transcription regulation</keyword>
<dbReference type="eggNOG" id="COG0583">
    <property type="taxonomic scope" value="Bacteria"/>
</dbReference>